<gene>
    <name evidence="9" type="ORF">HaLaN_03853</name>
</gene>
<comment type="similarity">
    <text evidence="6">Belongs to the IFT81 family.</text>
</comment>
<feature type="coiled-coil region" evidence="7">
    <location>
        <begin position="158"/>
        <end position="199"/>
    </location>
</feature>
<keyword evidence="5" id="KW-0966">Cell projection</keyword>
<feature type="coiled-coil region" evidence="7">
    <location>
        <begin position="506"/>
        <end position="533"/>
    </location>
</feature>
<keyword evidence="10" id="KW-1185">Reference proteome</keyword>
<evidence type="ECO:0000256" key="4">
    <source>
        <dbReference type="ARBA" id="ARBA00023069"/>
    </source>
</evidence>
<dbReference type="Pfam" id="PF18383">
    <property type="entry name" value="IFT81_CH"/>
    <property type="match status" value="1"/>
</dbReference>
<keyword evidence="3 7" id="KW-0175">Coiled coil</keyword>
<evidence type="ECO:0000259" key="8">
    <source>
        <dbReference type="Pfam" id="PF18383"/>
    </source>
</evidence>
<name>A0A699Z0F4_HAELA</name>
<evidence type="ECO:0000256" key="5">
    <source>
        <dbReference type="ARBA" id="ARBA00023273"/>
    </source>
</evidence>
<comment type="caution">
    <text evidence="9">The sequence shown here is derived from an EMBL/GenBank/DDBJ whole genome shotgun (WGS) entry which is preliminary data.</text>
</comment>
<evidence type="ECO:0000256" key="7">
    <source>
        <dbReference type="SAM" id="Coils"/>
    </source>
</evidence>
<keyword evidence="2" id="KW-0970">Cilium biogenesis/degradation</keyword>
<comment type="subcellular location">
    <subcellularLocation>
        <location evidence="1">Cell projection</location>
        <location evidence="1">Cilium</location>
    </subcellularLocation>
</comment>
<dbReference type="AlphaFoldDB" id="A0A699Z0F4"/>
<feature type="coiled-coil region" evidence="7">
    <location>
        <begin position="564"/>
        <end position="595"/>
    </location>
</feature>
<dbReference type="InterPro" id="IPR029600">
    <property type="entry name" value="IFT81"/>
</dbReference>
<sequence length="614" mass="70030">MGDIHYIVDKLNSPPFSYNLTLLSFSEKTPTELLQLISDIFSLINPRKQKHDVSKEDPDQTVERLVNFLKIIKYKPNYEPATFRHLLSLGDKDVVYPILKWVVPQPQQLEKRAFVGHYLSFPDMPEEFSYDPDIMELKEEIKGLQQVFITTHKSNEAVKALNRDTQALKVRIKGLEEEKERLTDKVERTKAQVDKVADKASYMDVCVALRKQQDEEVTLSQQLQAQKTTLEKADAAYNKVAARLKELSSSFQEGSGTKLLEALTEDVKNLRFQVNERCPRELEKRQRRAAALQEAFTNGVNTESDLQRLAATAHSMHAQINEIMDRRAAADKSRQGDKSFMQLRQAQQMASMVNRKKEEVVAKLERLQEKKATLTAQFEKLTAADGAAAGMVSEEEWRAKYEAMKSALPQYKKMKKELGDIEAEVFVLGFTEEVLGAQEAALSGSLKAQEKKQGVAGMTLTEISRTVEEINSSINERKVRLAPQIKKLRLVRQQFADLETEHGAKKQQYDAALAQYEGRVSTLESEVLALKTEVMEGEQRYHLLNCQLALTDSAIRRVSSGPPAERLRERYQEKVAEAEEQTRILKERQREIKETHSTGLSQIDMMNDLVRLLQ</sequence>
<feature type="non-terminal residue" evidence="9">
    <location>
        <position position="1"/>
    </location>
</feature>
<dbReference type="GO" id="GO:0036064">
    <property type="term" value="C:ciliary basal body"/>
    <property type="evidence" value="ECO:0007669"/>
    <property type="project" value="TreeGrafter"/>
</dbReference>
<feature type="non-terminal residue" evidence="9">
    <location>
        <position position="614"/>
    </location>
</feature>
<dbReference type="Gene3D" id="1.10.418.70">
    <property type="entry name" value="Intraflagellar transport protein 81, N-terminal domain"/>
    <property type="match status" value="1"/>
</dbReference>
<dbReference type="PANTHER" id="PTHR15614">
    <property type="entry name" value="INTRAFLAGELLAR TRANSPORT PROTEIN 81 HOMOLOG"/>
    <property type="match status" value="1"/>
</dbReference>
<dbReference type="GO" id="GO:0030992">
    <property type="term" value="C:intraciliary transport particle B"/>
    <property type="evidence" value="ECO:0007669"/>
    <property type="project" value="InterPro"/>
</dbReference>
<dbReference type="PANTHER" id="PTHR15614:SF2">
    <property type="entry name" value="INTRAFLAGELLAR TRANSPORT PROTEIN 81 HOMOLOG"/>
    <property type="match status" value="1"/>
</dbReference>
<dbReference type="EMBL" id="BLLF01000187">
    <property type="protein sequence ID" value="GFH08822.1"/>
    <property type="molecule type" value="Genomic_DNA"/>
</dbReference>
<evidence type="ECO:0000256" key="3">
    <source>
        <dbReference type="ARBA" id="ARBA00023054"/>
    </source>
</evidence>
<organism evidence="9 10">
    <name type="scientific">Haematococcus lacustris</name>
    <name type="common">Green alga</name>
    <name type="synonym">Haematococcus pluvialis</name>
    <dbReference type="NCBI Taxonomy" id="44745"/>
    <lineage>
        <taxon>Eukaryota</taxon>
        <taxon>Viridiplantae</taxon>
        <taxon>Chlorophyta</taxon>
        <taxon>core chlorophytes</taxon>
        <taxon>Chlorophyceae</taxon>
        <taxon>CS clade</taxon>
        <taxon>Chlamydomonadales</taxon>
        <taxon>Haematococcaceae</taxon>
        <taxon>Haematococcus</taxon>
    </lineage>
</organism>
<reference evidence="9 10" key="1">
    <citation type="submission" date="2020-02" db="EMBL/GenBank/DDBJ databases">
        <title>Draft genome sequence of Haematococcus lacustris strain NIES-144.</title>
        <authorList>
            <person name="Morimoto D."/>
            <person name="Nakagawa S."/>
            <person name="Yoshida T."/>
            <person name="Sawayama S."/>
        </authorList>
    </citation>
    <scope>NUCLEOTIDE SEQUENCE [LARGE SCALE GENOMIC DNA]</scope>
    <source>
        <strain evidence="9 10">NIES-144</strain>
    </source>
</reference>
<proteinExistence type="inferred from homology"/>
<dbReference type="InterPro" id="IPR043016">
    <property type="entry name" value="IFT81_N_sf"/>
</dbReference>
<dbReference type="GO" id="GO:0015631">
    <property type="term" value="F:tubulin binding"/>
    <property type="evidence" value="ECO:0007669"/>
    <property type="project" value="InterPro"/>
</dbReference>
<evidence type="ECO:0000256" key="2">
    <source>
        <dbReference type="ARBA" id="ARBA00022794"/>
    </source>
</evidence>
<dbReference type="GO" id="GO:0060271">
    <property type="term" value="P:cilium assembly"/>
    <property type="evidence" value="ECO:0007669"/>
    <property type="project" value="InterPro"/>
</dbReference>
<protein>
    <submittedName>
        <fullName evidence="9">IFT81_CH domain-containing protein</fullName>
    </submittedName>
</protein>
<evidence type="ECO:0000313" key="10">
    <source>
        <dbReference type="Proteomes" id="UP000485058"/>
    </source>
</evidence>
<dbReference type="InterPro" id="IPR041146">
    <property type="entry name" value="IFT81_CH"/>
</dbReference>
<evidence type="ECO:0000313" key="9">
    <source>
        <dbReference type="EMBL" id="GFH08822.1"/>
    </source>
</evidence>
<feature type="domain" description="IFT81 calponin homology" evidence="8">
    <location>
        <begin position="3"/>
        <end position="119"/>
    </location>
</feature>
<dbReference type="GO" id="GO:0042073">
    <property type="term" value="P:intraciliary transport"/>
    <property type="evidence" value="ECO:0007669"/>
    <property type="project" value="InterPro"/>
</dbReference>
<accession>A0A699Z0F4</accession>
<keyword evidence="4" id="KW-0969">Cilium</keyword>
<dbReference type="Proteomes" id="UP000485058">
    <property type="component" value="Unassembled WGS sequence"/>
</dbReference>
<feature type="coiled-coil region" evidence="7">
    <location>
        <begin position="350"/>
        <end position="384"/>
    </location>
</feature>
<evidence type="ECO:0000256" key="1">
    <source>
        <dbReference type="ARBA" id="ARBA00004138"/>
    </source>
</evidence>
<evidence type="ECO:0000256" key="6">
    <source>
        <dbReference type="ARBA" id="ARBA00043983"/>
    </source>
</evidence>